<dbReference type="AlphaFoldDB" id="A0A1C4XMJ7"/>
<feature type="transmembrane region" description="Helical" evidence="1">
    <location>
        <begin position="12"/>
        <end position="32"/>
    </location>
</feature>
<name>A0A1C4XMJ7_9ACTN</name>
<gene>
    <name evidence="2" type="ORF">GA0070561_3548</name>
</gene>
<keyword evidence="1" id="KW-0812">Transmembrane</keyword>
<reference evidence="2 3" key="1">
    <citation type="submission" date="2016-06" db="EMBL/GenBank/DDBJ databases">
        <authorList>
            <person name="Kjaerup R.B."/>
            <person name="Dalgaard T.S."/>
            <person name="Juul-Madsen H.R."/>
        </authorList>
    </citation>
    <scope>NUCLEOTIDE SEQUENCE [LARGE SCALE GENOMIC DNA]</scope>
    <source>
        <strain evidence="2 3">DSM 44871</strain>
    </source>
</reference>
<organism evidence="2 3">
    <name type="scientific">Micromonospora saelicesensis</name>
    <dbReference type="NCBI Taxonomy" id="285676"/>
    <lineage>
        <taxon>Bacteria</taxon>
        <taxon>Bacillati</taxon>
        <taxon>Actinomycetota</taxon>
        <taxon>Actinomycetes</taxon>
        <taxon>Micromonosporales</taxon>
        <taxon>Micromonosporaceae</taxon>
        <taxon>Micromonospora</taxon>
    </lineage>
</organism>
<dbReference type="EMBL" id="FMCR01000003">
    <property type="protein sequence ID" value="SCF09633.1"/>
    <property type="molecule type" value="Genomic_DNA"/>
</dbReference>
<protein>
    <submittedName>
        <fullName evidence="2">ABC-2 family transporter protein</fullName>
    </submittedName>
</protein>
<evidence type="ECO:0000313" key="3">
    <source>
        <dbReference type="Proteomes" id="UP000198864"/>
    </source>
</evidence>
<feature type="transmembrane region" description="Helical" evidence="1">
    <location>
        <begin position="299"/>
        <end position="322"/>
    </location>
</feature>
<evidence type="ECO:0000313" key="2">
    <source>
        <dbReference type="EMBL" id="SCF09633.1"/>
    </source>
</evidence>
<feature type="transmembrane region" description="Helical" evidence="1">
    <location>
        <begin position="122"/>
        <end position="143"/>
    </location>
</feature>
<sequence>MIWLTWRQHRKQALYTLLGFAVLAAVLVPIGLSMRTTFADLGLTDCVNQLARADVAQTTRETCDAGFHRFTNQYGSLNLLAVLLITLPVLVGLFWGAPLVAREVEQGTHRFVWTQGVGRNQWALVKFGLVGAGVLVLAVGYGLGMSWWVEPLTQTAREGRFGLIVFDLQGVVPIGYTLFAVALGIFAGTVWKRMLPAMGITLAGFIGVRAAIAVLARPHYQPALTQTFPIDGGGIPEGDRGDWVLSVGIRNADGAMVAEDTRIQCPPGGKGPDGRACGAELGLKPGAYNWELYQPADRFWLFQGIETGIFVALALLLVYLAVRRVRRIA</sequence>
<dbReference type="STRING" id="285676.GA0070561_3548"/>
<dbReference type="Proteomes" id="UP000198864">
    <property type="component" value="Unassembled WGS sequence"/>
</dbReference>
<evidence type="ECO:0000256" key="1">
    <source>
        <dbReference type="SAM" id="Phobius"/>
    </source>
</evidence>
<keyword evidence="1" id="KW-1133">Transmembrane helix</keyword>
<keyword evidence="1" id="KW-0472">Membrane</keyword>
<feature type="transmembrane region" description="Helical" evidence="1">
    <location>
        <begin position="163"/>
        <end position="187"/>
    </location>
</feature>
<feature type="transmembrane region" description="Helical" evidence="1">
    <location>
        <begin position="79"/>
        <end position="101"/>
    </location>
</feature>
<accession>A0A1C4XMJ7</accession>
<dbReference type="RefSeq" id="WP_091401252.1">
    <property type="nucleotide sequence ID" value="NZ_FMCR01000003.1"/>
</dbReference>
<proteinExistence type="predicted"/>
<feature type="transmembrane region" description="Helical" evidence="1">
    <location>
        <begin position="194"/>
        <end position="216"/>
    </location>
</feature>